<sequence>MAQPSMYAQRMAKLSARIFGEVTRTTNSKSMKVVQLYSEKPLYKRPEIINYYPLHPQMERLFGRLRYHGLYRDSHLDFKDYMNRMRKKKGKGKPAKGEGKKAALRK</sequence>
<evidence type="ECO:0000256" key="5">
    <source>
        <dbReference type="ARBA" id="ARBA00023274"/>
    </source>
</evidence>
<evidence type="ECO:0000313" key="8">
    <source>
        <dbReference type="EMBL" id="KAK3101035.1"/>
    </source>
</evidence>
<evidence type="ECO:0000256" key="2">
    <source>
        <dbReference type="ARBA" id="ARBA00008970"/>
    </source>
</evidence>
<comment type="caution">
    <text evidence="8">The sequence shown here is derived from an EMBL/GenBank/DDBJ whole genome shotgun (WGS) entry which is preliminary data.</text>
</comment>
<evidence type="ECO:0000256" key="3">
    <source>
        <dbReference type="ARBA" id="ARBA00022980"/>
    </source>
</evidence>
<feature type="compositionally biased region" description="Basic residues" evidence="7">
    <location>
        <begin position="84"/>
        <end position="94"/>
    </location>
</feature>
<dbReference type="GO" id="GO:0005739">
    <property type="term" value="C:mitochondrion"/>
    <property type="evidence" value="ECO:0007669"/>
    <property type="project" value="UniProtKB-SubCell"/>
</dbReference>
<keyword evidence="4" id="KW-0496">Mitochondrion</keyword>
<dbReference type="PANTHER" id="PTHR13362">
    <property type="entry name" value="MITOCHONDRIAL RIBOSOMAL PROTEIN S33"/>
    <property type="match status" value="1"/>
</dbReference>
<evidence type="ECO:0000256" key="7">
    <source>
        <dbReference type="SAM" id="MobiDB-lite"/>
    </source>
</evidence>
<evidence type="ECO:0000256" key="1">
    <source>
        <dbReference type="ARBA" id="ARBA00004173"/>
    </source>
</evidence>
<organism evidence="8 9">
    <name type="scientific">Pinctada imbricata</name>
    <name type="common">Atlantic pearl-oyster</name>
    <name type="synonym">Pinctada martensii</name>
    <dbReference type="NCBI Taxonomy" id="66713"/>
    <lineage>
        <taxon>Eukaryota</taxon>
        <taxon>Metazoa</taxon>
        <taxon>Spiralia</taxon>
        <taxon>Lophotrochozoa</taxon>
        <taxon>Mollusca</taxon>
        <taxon>Bivalvia</taxon>
        <taxon>Autobranchia</taxon>
        <taxon>Pteriomorphia</taxon>
        <taxon>Pterioida</taxon>
        <taxon>Pterioidea</taxon>
        <taxon>Pteriidae</taxon>
        <taxon>Pinctada</taxon>
    </lineage>
</organism>
<evidence type="ECO:0000256" key="4">
    <source>
        <dbReference type="ARBA" id="ARBA00023128"/>
    </source>
</evidence>
<evidence type="ECO:0000313" key="9">
    <source>
        <dbReference type="Proteomes" id="UP001186944"/>
    </source>
</evidence>
<comment type="similarity">
    <text evidence="2">Belongs to the mitochondrion-specific ribosomal protein mS33 family.</text>
</comment>
<dbReference type="PANTHER" id="PTHR13362:SF2">
    <property type="entry name" value="SMALL RIBOSOMAL SUBUNIT PROTEIN MS33"/>
    <property type="match status" value="1"/>
</dbReference>
<keyword evidence="9" id="KW-1185">Reference proteome</keyword>
<comment type="subcellular location">
    <subcellularLocation>
        <location evidence="1">Mitochondrion</location>
    </subcellularLocation>
</comment>
<dbReference type="Pfam" id="PF08293">
    <property type="entry name" value="MRP-S33"/>
    <property type="match status" value="1"/>
</dbReference>
<gene>
    <name evidence="8" type="ORF">FSP39_000420</name>
</gene>
<dbReference type="GO" id="GO:1990904">
    <property type="term" value="C:ribonucleoprotein complex"/>
    <property type="evidence" value="ECO:0007669"/>
    <property type="project" value="UniProtKB-KW"/>
</dbReference>
<keyword evidence="5" id="KW-0687">Ribonucleoprotein</keyword>
<dbReference type="Proteomes" id="UP001186944">
    <property type="component" value="Unassembled WGS sequence"/>
</dbReference>
<dbReference type="AlphaFoldDB" id="A0AA88Y9V9"/>
<evidence type="ECO:0000256" key="6">
    <source>
        <dbReference type="ARBA" id="ARBA00035132"/>
    </source>
</evidence>
<name>A0AA88Y9V9_PINIB</name>
<reference evidence="8" key="1">
    <citation type="submission" date="2019-08" db="EMBL/GenBank/DDBJ databases">
        <title>The improved chromosome-level genome for the pearl oyster Pinctada fucata martensii using PacBio sequencing and Hi-C.</title>
        <authorList>
            <person name="Zheng Z."/>
        </authorList>
    </citation>
    <scope>NUCLEOTIDE SEQUENCE</scope>
    <source>
        <strain evidence="8">ZZ-2019</strain>
        <tissue evidence="8">Adductor muscle</tissue>
    </source>
</reference>
<dbReference type="EMBL" id="VSWD01000005">
    <property type="protein sequence ID" value="KAK3101035.1"/>
    <property type="molecule type" value="Genomic_DNA"/>
</dbReference>
<keyword evidence="3" id="KW-0689">Ribosomal protein</keyword>
<dbReference type="GO" id="GO:0005840">
    <property type="term" value="C:ribosome"/>
    <property type="evidence" value="ECO:0007669"/>
    <property type="project" value="UniProtKB-KW"/>
</dbReference>
<proteinExistence type="inferred from homology"/>
<dbReference type="InterPro" id="IPR013219">
    <property type="entry name" value="Ribosomal_mS33"/>
</dbReference>
<feature type="compositionally biased region" description="Basic and acidic residues" evidence="7">
    <location>
        <begin position="95"/>
        <end position="106"/>
    </location>
</feature>
<feature type="region of interest" description="Disordered" evidence="7">
    <location>
        <begin position="84"/>
        <end position="106"/>
    </location>
</feature>
<accession>A0AA88Y9V9</accession>
<protein>
    <recommendedName>
        <fullName evidence="6">Small ribosomal subunit protein mS33</fullName>
    </recommendedName>
</protein>